<dbReference type="Gene3D" id="3.40.30.10">
    <property type="entry name" value="Glutaredoxin"/>
    <property type="match status" value="1"/>
</dbReference>
<dbReference type="CDD" id="cd02976">
    <property type="entry name" value="NrdH"/>
    <property type="match status" value="1"/>
</dbReference>
<evidence type="ECO:0000313" key="3">
    <source>
        <dbReference type="EMBL" id="OIQ99589.1"/>
    </source>
</evidence>
<feature type="region of interest" description="Disordered" evidence="1">
    <location>
        <begin position="173"/>
        <end position="214"/>
    </location>
</feature>
<proteinExistence type="predicted"/>
<evidence type="ECO:0000259" key="2">
    <source>
        <dbReference type="Pfam" id="PF00462"/>
    </source>
</evidence>
<dbReference type="AlphaFoldDB" id="A0A1J5SHH2"/>
<feature type="compositionally biased region" description="Pro residues" evidence="1">
    <location>
        <begin position="199"/>
        <end position="214"/>
    </location>
</feature>
<sequence>MTPRPVLLATALAILLASPAWALYKVVGPDGQITFTDIPPSRPGREVQRLGAMPEQVRPGQGASQVPADLVPIVRKYPVVIYTTPQCPACEDGIKLLQQRGIPYTDKSISTAADIAAYKQISQGSEKLPLLTVAGVRLPVGYDQAAWNQALTAAGYPHQSRLPKDYRFGTAEPLVPAPASKAPHAAGKASAPDQLPAVPVLPPHNPNAPPGFQF</sequence>
<dbReference type="InterPro" id="IPR002109">
    <property type="entry name" value="Glutaredoxin"/>
</dbReference>
<dbReference type="Pfam" id="PF00462">
    <property type="entry name" value="Glutaredoxin"/>
    <property type="match status" value="1"/>
</dbReference>
<gene>
    <name evidence="3" type="ORF">GALL_183380</name>
</gene>
<dbReference type="EMBL" id="MLJW01000104">
    <property type="protein sequence ID" value="OIQ99589.1"/>
    <property type="molecule type" value="Genomic_DNA"/>
</dbReference>
<evidence type="ECO:0000256" key="1">
    <source>
        <dbReference type="SAM" id="MobiDB-lite"/>
    </source>
</evidence>
<feature type="domain" description="Glutaredoxin" evidence="2">
    <location>
        <begin position="79"/>
        <end position="135"/>
    </location>
</feature>
<organism evidence="3">
    <name type="scientific">mine drainage metagenome</name>
    <dbReference type="NCBI Taxonomy" id="410659"/>
    <lineage>
        <taxon>unclassified sequences</taxon>
        <taxon>metagenomes</taxon>
        <taxon>ecological metagenomes</taxon>
    </lineage>
</organism>
<name>A0A1J5SHH2_9ZZZZ</name>
<comment type="caution">
    <text evidence="3">The sequence shown here is derived from an EMBL/GenBank/DDBJ whole genome shotgun (WGS) entry which is preliminary data.</text>
</comment>
<dbReference type="InterPro" id="IPR036249">
    <property type="entry name" value="Thioredoxin-like_sf"/>
</dbReference>
<dbReference type="PROSITE" id="PS51354">
    <property type="entry name" value="GLUTAREDOXIN_2"/>
    <property type="match status" value="1"/>
</dbReference>
<reference evidence="3" key="1">
    <citation type="submission" date="2016-10" db="EMBL/GenBank/DDBJ databases">
        <title>Sequence of Gallionella enrichment culture.</title>
        <authorList>
            <person name="Poehlein A."/>
            <person name="Muehling M."/>
            <person name="Daniel R."/>
        </authorList>
    </citation>
    <scope>NUCLEOTIDE SEQUENCE</scope>
</reference>
<dbReference type="SUPFAM" id="SSF52833">
    <property type="entry name" value="Thioredoxin-like"/>
    <property type="match status" value="1"/>
</dbReference>
<accession>A0A1J5SHH2</accession>
<protein>
    <submittedName>
        <fullName evidence="3">Glutaredoxin</fullName>
    </submittedName>
</protein>